<evidence type="ECO:0000256" key="1">
    <source>
        <dbReference type="ARBA" id="ARBA00004325"/>
    </source>
</evidence>
<accession>A0A5C3ESR8</accession>
<dbReference type="AlphaFoldDB" id="A0A5C3ESR8"/>
<evidence type="ECO:0000313" key="8">
    <source>
        <dbReference type="EMBL" id="SPO35082.1"/>
    </source>
</evidence>
<dbReference type="GO" id="GO:0031966">
    <property type="term" value="C:mitochondrial membrane"/>
    <property type="evidence" value="ECO:0007669"/>
    <property type="project" value="UniProtKB-SubCell"/>
</dbReference>
<sequence length="205" mass="22318">MASSPSSDLAYEQQPAGAWQDGNIVPAERLESTRDKFFRKMKEQPLVPIGSLLTCGALIAASNHLRKGNRNEFQKALRWRVGFQGLTILGAVAGSLYYNQKVSTPAPPPVPSSSPGSVAPGVEDAAGGAAARQTNLWQQMRADERAAKQKAGFNERLDKAKARADRDEEKELEEALLGKEEDVVVPPPTKERSRPVIGMDARRQV</sequence>
<keyword evidence="3" id="KW-1133">Transmembrane helix</keyword>
<evidence type="ECO:0000313" key="9">
    <source>
        <dbReference type="Proteomes" id="UP000323386"/>
    </source>
</evidence>
<dbReference type="Pfam" id="PF04588">
    <property type="entry name" value="HIG_1_N"/>
    <property type="match status" value="1"/>
</dbReference>
<comment type="subcellular location">
    <subcellularLocation>
        <location evidence="1">Mitochondrion membrane</location>
    </subcellularLocation>
</comment>
<feature type="compositionally biased region" description="Low complexity" evidence="6">
    <location>
        <begin position="113"/>
        <end position="122"/>
    </location>
</feature>
<keyword evidence="5" id="KW-0472">Membrane</keyword>
<feature type="domain" description="HIG1" evidence="7">
    <location>
        <begin position="18"/>
        <end position="109"/>
    </location>
</feature>
<keyword evidence="4" id="KW-0496">Mitochondrion</keyword>
<protein>
    <submittedName>
        <fullName evidence="8">Related to Respiratory supercomplex factor 1, mitochondrial</fullName>
    </submittedName>
</protein>
<dbReference type="Gene3D" id="6.10.140.1320">
    <property type="match status" value="1"/>
</dbReference>
<dbReference type="OrthoDB" id="6604018at2759"/>
<evidence type="ECO:0000256" key="4">
    <source>
        <dbReference type="ARBA" id="ARBA00023128"/>
    </source>
</evidence>
<reference evidence="8 9" key="1">
    <citation type="submission" date="2018-03" db="EMBL/GenBank/DDBJ databases">
        <authorList>
            <person name="Guldener U."/>
        </authorList>
    </citation>
    <scope>NUCLEOTIDE SEQUENCE [LARGE SCALE GENOMIC DNA]</scope>
    <source>
        <strain evidence="8 9">DAOM196992</strain>
    </source>
</reference>
<dbReference type="InterPro" id="IPR050355">
    <property type="entry name" value="RCF1"/>
</dbReference>
<evidence type="ECO:0000256" key="3">
    <source>
        <dbReference type="ARBA" id="ARBA00022989"/>
    </source>
</evidence>
<feature type="region of interest" description="Disordered" evidence="6">
    <location>
        <begin position="145"/>
        <end position="205"/>
    </location>
</feature>
<evidence type="ECO:0000256" key="5">
    <source>
        <dbReference type="ARBA" id="ARBA00023136"/>
    </source>
</evidence>
<dbReference type="InterPro" id="IPR007667">
    <property type="entry name" value="Hypoxia_induced_domain"/>
</dbReference>
<keyword evidence="2" id="KW-0812">Transmembrane</keyword>
<evidence type="ECO:0000256" key="2">
    <source>
        <dbReference type="ARBA" id="ARBA00022692"/>
    </source>
</evidence>
<dbReference type="PROSITE" id="PS51503">
    <property type="entry name" value="HIG1"/>
    <property type="match status" value="1"/>
</dbReference>
<evidence type="ECO:0000256" key="6">
    <source>
        <dbReference type="SAM" id="MobiDB-lite"/>
    </source>
</evidence>
<feature type="compositionally biased region" description="Basic and acidic residues" evidence="6">
    <location>
        <begin position="189"/>
        <end position="205"/>
    </location>
</feature>
<gene>
    <name evidence="8" type="ORF">PSFLO_00553</name>
</gene>
<name>A0A5C3ESR8_9BASI</name>
<feature type="compositionally biased region" description="Basic and acidic residues" evidence="6">
    <location>
        <begin position="145"/>
        <end position="169"/>
    </location>
</feature>
<feature type="region of interest" description="Disordered" evidence="6">
    <location>
        <begin position="103"/>
        <end position="123"/>
    </location>
</feature>
<feature type="region of interest" description="Disordered" evidence="6">
    <location>
        <begin position="1"/>
        <end position="23"/>
    </location>
</feature>
<keyword evidence="9" id="KW-1185">Reference proteome</keyword>
<dbReference type="PANTHER" id="PTHR12297">
    <property type="entry name" value="HYPOXIA-INDUCBILE GENE 1 HIG1 -RELATED"/>
    <property type="match status" value="1"/>
</dbReference>
<dbReference type="Proteomes" id="UP000323386">
    <property type="component" value="Unassembled WGS sequence"/>
</dbReference>
<evidence type="ECO:0000259" key="7">
    <source>
        <dbReference type="PROSITE" id="PS51503"/>
    </source>
</evidence>
<dbReference type="GO" id="GO:0097250">
    <property type="term" value="P:mitochondrial respirasome assembly"/>
    <property type="evidence" value="ECO:0007669"/>
    <property type="project" value="TreeGrafter"/>
</dbReference>
<organism evidence="8 9">
    <name type="scientific">Pseudozyma flocculosa</name>
    <dbReference type="NCBI Taxonomy" id="84751"/>
    <lineage>
        <taxon>Eukaryota</taxon>
        <taxon>Fungi</taxon>
        <taxon>Dikarya</taxon>
        <taxon>Basidiomycota</taxon>
        <taxon>Ustilaginomycotina</taxon>
        <taxon>Ustilaginomycetes</taxon>
        <taxon>Ustilaginales</taxon>
        <taxon>Ustilaginaceae</taxon>
        <taxon>Pseudozyma</taxon>
    </lineage>
</organism>
<dbReference type="PANTHER" id="PTHR12297:SF3">
    <property type="entry name" value="HIG1 DOMAIN FAMILY MEMBER 1A"/>
    <property type="match status" value="1"/>
</dbReference>
<dbReference type="EMBL" id="OOIP01000001">
    <property type="protein sequence ID" value="SPO35082.1"/>
    <property type="molecule type" value="Genomic_DNA"/>
</dbReference>
<proteinExistence type="predicted"/>